<sequence length="205" mass="22925">MLTFSTDVYDFMGWFGVIVLMSIESTAIPLPSEIIMPLAGWRLVLDEGHGVPHVFLAGFWGAVGSLIGSLAEYYVSRAGGRPFIEKYGKYILITHKDLERADSWFQTRGELTVFVARMIPGVRGFISIPAGIARMNVARFSLFTFLGAFPWTLGLAWGGYLLGENYDSIREVSKPFDIPIVGTALLIVAWFLWHRIKDVRAESRS</sequence>
<gene>
    <name evidence="9" type="ORF">GKO46_03010</name>
    <name evidence="10" type="ORF">GKO48_06250</name>
</gene>
<evidence type="ECO:0000313" key="11">
    <source>
        <dbReference type="Proteomes" id="UP001219901"/>
    </source>
</evidence>
<reference evidence="10" key="2">
    <citation type="journal article" date="2023" name="Nat. Commun.">
        <title>Cultivation of marine bacteria of the SAR202 clade.</title>
        <authorList>
            <person name="Lim Y."/>
            <person name="Seo J.H."/>
            <person name="Giovannoni S.J."/>
            <person name="Kang I."/>
            <person name="Cho J.C."/>
        </authorList>
    </citation>
    <scope>NUCLEOTIDE SEQUENCE</scope>
    <source>
        <strain evidence="10">JH1073</strain>
    </source>
</reference>
<name>A0AAJ5ZDL0_9CHLR</name>
<keyword evidence="6 7" id="KW-0472">Membrane</keyword>
<evidence type="ECO:0000256" key="3">
    <source>
        <dbReference type="ARBA" id="ARBA00022475"/>
    </source>
</evidence>
<evidence type="ECO:0000256" key="6">
    <source>
        <dbReference type="ARBA" id="ARBA00023136"/>
    </source>
</evidence>
<dbReference type="InterPro" id="IPR051311">
    <property type="entry name" value="DedA_domain"/>
</dbReference>
<keyword evidence="11" id="KW-1185">Reference proteome</keyword>
<comment type="subcellular location">
    <subcellularLocation>
        <location evidence="1">Cell membrane</location>
        <topology evidence="1">Multi-pass membrane protein</topology>
    </subcellularLocation>
</comment>
<evidence type="ECO:0000256" key="7">
    <source>
        <dbReference type="SAM" id="Phobius"/>
    </source>
</evidence>
<dbReference type="RefSeq" id="WP_342822719.1">
    <property type="nucleotide sequence ID" value="NZ_CP046146.1"/>
</dbReference>
<keyword evidence="4 7" id="KW-0812">Transmembrane</keyword>
<evidence type="ECO:0000313" key="10">
    <source>
        <dbReference type="EMBL" id="WFG39234.1"/>
    </source>
</evidence>
<feature type="transmembrane region" description="Helical" evidence="7">
    <location>
        <begin position="175"/>
        <end position="193"/>
    </location>
</feature>
<dbReference type="Proteomes" id="UP001321249">
    <property type="component" value="Unassembled WGS sequence"/>
</dbReference>
<feature type="transmembrane region" description="Helical" evidence="7">
    <location>
        <begin position="12"/>
        <end position="30"/>
    </location>
</feature>
<proteinExistence type="inferred from homology"/>
<dbReference type="EMBL" id="CP046147">
    <property type="protein sequence ID" value="WFG39234.1"/>
    <property type="molecule type" value="Genomic_DNA"/>
</dbReference>
<dbReference type="AlphaFoldDB" id="A0AAJ5ZDL0"/>
<dbReference type="PANTHER" id="PTHR42709">
    <property type="entry name" value="ALKALINE PHOSPHATASE LIKE PROTEIN"/>
    <property type="match status" value="1"/>
</dbReference>
<evidence type="ECO:0000256" key="4">
    <source>
        <dbReference type="ARBA" id="ARBA00022692"/>
    </source>
</evidence>
<dbReference type="InterPro" id="IPR032816">
    <property type="entry name" value="VTT_dom"/>
</dbReference>
<evidence type="ECO:0000313" key="9">
    <source>
        <dbReference type="EMBL" id="MDG0866039.1"/>
    </source>
</evidence>
<evidence type="ECO:0000313" key="12">
    <source>
        <dbReference type="Proteomes" id="UP001321249"/>
    </source>
</evidence>
<keyword evidence="3" id="KW-1003">Cell membrane</keyword>
<reference evidence="11 12" key="1">
    <citation type="submission" date="2019-11" db="EMBL/GenBank/DDBJ databases">
        <authorList>
            <person name="Cho J.-C."/>
        </authorList>
    </citation>
    <scope>NUCLEOTIDE SEQUENCE [LARGE SCALE GENOMIC DNA]</scope>
    <source>
        <strain evidence="10 11">JH1073</strain>
        <strain evidence="9 12">JH702</strain>
    </source>
</reference>
<evidence type="ECO:0000256" key="1">
    <source>
        <dbReference type="ARBA" id="ARBA00004651"/>
    </source>
</evidence>
<dbReference type="EMBL" id="WMBE01000001">
    <property type="protein sequence ID" value="MDG0866039.1"/>
    <property type="molecule type" value="Genomic_DNA"/>
</dbReference>
<dbReference type="Proteomes" id="UP001219901">
    <property type="component" value="Chromosome"/>
</dbReference>
<dbReference type="GO" id="GO:0005886">
    <property type="term" value="C:plasma membrane"/>
    <property type="evidence" value="ECO:0007669"/>
    <property type="project" value="UniProtKB-SubCell"/>
</dbReference>
<accession>A0AAJ5ZDL0</accession>
<protein>
    <submittedName>
        <fullName evidence="10">DedA family protein</fullName>
    </submittedName>
</protein>
<organism evidence="10 11">
    <name type="scientific">Candidatus Lucifugimonas marina</name>
    <dbReference type="NCBI Taxonomy" id="3038979"/>
    <lineage>
        <taxon>Bacteria</taxon>
        <taxon>Bacillati</taxon>
        <taxon>Chloroflexota</taxon>
        <taxon>Dehalococcoidia</taxon>
        <taxon>SAR202 cluster</taxon>
        <taxon>Candidatus Lucifugimonadales</taxon>
        <taxon>Candidatus Lucifugimonadaceae</taxon>
        <taxon>Candidatus Lucifugimonas</taxon>
    </lineage>
</organism>
<dbReference type="PANTHER" id="PTHR42709:SF6">
    <property type="entry name" value="UNDECAPRENYL PHOSPHATE TRANSPORTER A"/>
    <property type="match status" value="1"/>
</dbReference>
<evidence type="ECO:0000256" key="5">
    <source>
        <dbReference type="ARBA" id="ARBA00022989"/>
    </source>
</evidence>
<evidence type="ECO:0000256" key="2">
    <source>
        <dbReference type="ARBA" id="ARBA00010792"/>
    </source>
</evidence>
<reference evidence="11" key="3">
    <citation type="submission" date="2023-06" db="EMBL/GenBank/DDBJ databases">
        <title>Pangenomics reveal diversification of enzyme families and niche specialization in globally abundant SAR202 bacteria.</title>
        <authorList>
            <person name="Saw J.H.W."/>
        </authorList>
    </citation>
    <scope>NUCLEOTIDE SEQUENCE [LARGE SCALE GENOMIC DNA]</scope>
    <source>
        <strain evidence="11">JH1073</strain>
    </source>
</reference>
<comment type="similarity">
    <text evidence="2">Belongs to the DedA family.</text>
</comment>
<keyword evidence="5 7" id="KW-1133">Transmembrane helix</keyword>
<feature type="domain" description="VTT" evidence="8">
    <location>
        <begin position="31"/>
        <end position="160"/>
    </location>
</feature>
<feature type="transmembrane region" description="Helical" evidence="7">
    <location>
        <begin position="142"/>
        <end position="163"/>
    </location>
</feature>
<dbReference type="Pfam" id="PF09335">
    <property type="entry name" value="VTT_dom"/>
    <property type="match status" value="1"/>
</dbReference>
<evidence type="ECO:0000259" key="8">
    <source>
        <dbReference type="Pfam" id="PF09335"/>
    </source>
</evidence>
<feature type="transmembrane region" description="Helical" evidence="7">
    <location>
        <begin position="50"/>
        <end position="75"/>
    </location>
</feature>